<keyword evidence="2" id="KW-1185">Reference proteome</keyword>
<name>A0AAU9U594_EUPED</name>
<sequence length="94" mass="11029">MVKGSKYLPIATPWQQLSANNQYMCTEHNVVPYVTTTCTEQLMQFQNNLLHCTRYTVHIEKIKVQRLSVGHWIIYSQNYEVMTYKCVRATQVNA</sequence>
<reference evidence="1" key="1">
    <citation type="submission" date="2022-03" db="EMBL/GenBank/DDBJ databases">
        <authorList>
            <person name="Tunstrom K."/>
        </authorList>
    </citation>
    <scope>NUCLEOTIDE SEQUENCE</scope>
</reference>
<gene>
    <name evidence="1" type="ORF">EEDITHA_LOCUS9593</name>
</gene>
<evidence type="ECO:0000313" key="1">
    <source>
        <dbReference type="EMBL" id="CAH2093987.1"/>
    </source>
</evidence>
<organism evidence="1 2">
    <name type="scientific">Euphydryas editha</name>
    <name type="common">Edith's checkerspot</name>
    <dbReference type="NCBI Taxonomy" id="104508"/>
    <lineage>
        <taxon>Eukaryota</taxon>
        <taxon>Metazoa</taxon>
        <taxon>Ecdysozoa</taxon>
        <taxon>Arthropoda</taxon>
        <taxon>Hexapoda</taxon>
        <taxon>Insecta</taxon>
        <taxon>Pterygota</taxon>
        <taxon>Neoptera</taxon>
        <taxon>Endopterygota</taxon>
        <taxon>Lepidoptera</taxon>
        <taxon>Glossata</taxon>
        <taxon>Ditrysia</taxon>
        <taxon>Papilionoidea</taxon>
        <taxon>Nymphalidae</taxon>
        <taxon>Nymphalinae</taxon>
        <taxon>Euphydryas</taxon>
    </lineage>
</organism>
<dbReference type="AlphaFoldDB" id="A0AAU9U594"/>
<comment type="caution">
    <text evidence="1">The sequence shown here is derived from an EMBL/GenBank/DDBJ whole genome shotgun (WGS) entry which is preliminary data.</text>
</comment>
<proteinExistence type="predicted"/>
<evidence type="ECO:0000313" key="2">
    <source>
        <dbReference type="Proteomes" id="UP001153954"/>
    </source>
</evidence>
<dbReference type="Proteomes" id="UP001153954">
    <property type="component" value="Unassembled WGS sequence"/>
</dbReference>
<dbReference type="EMBL" id="CAKOGL010000013">
    <property type="protein sequence ID" value="CAH2093987.1"/>
    <property type="molecule type" value="Genomic_DNA"/>
</dbReference>
<accession>A0AAU9U594</accession>
<protein>
    <submittedName>
        <fullName evidence="1">Uncharacterized protein</fullName>
    </submittedName>
</protein>